<keyword evidence="7" id="KW-0571">Peptide transport</keyword>
<feature type="domain" description="Solute-binding protein family 5" evidence="15">
    <location>
        <begin position="89"/>
        <end position="472"/>
    </location>
</feature>
<dbReference type="FunFam" id="3.90.76.10:FF:000001">
    <property type="entry name" value="Oligopeptide ABC transporter substrate-binding protein"/>
    <property type="match status" value="1"/>
</dbReference>
<dbReference type="PROSITE" id="PS51257">
    <property type="entry name" value="PROKAR_LIPOPROTEIN"/>
    <property type="match status" value="1"/>
</dbReference>
<dbReference type="CDD" id="cd08504">
    <property type="entry name" value="PBP2_OppA"/>
    <property type="match status" value="1"/>
</dbReference>
<dbReference type="InterPro" id="IPR039424">
    <property type="entry name" value="SBP_5"/>
</dbReference>
<dbReference type="PIRSF" id="PIRSF002741">
    <property type="entry name" value="MppA"/>
    <property type="match status" value="1"/>
</dbReference>
<proteinExistence type="inferred from homology"/>
<evidence type="ECO:0000256" key="4">
    <source>
        <dbReference type="ARBA" id="ARBA00022448"/>
    </source>
</evidence>
<dbReference type="FunFam" id="3.40.190.10:FF:000018">
    <property type="entry name" value="Oligopeptide ABC transporter, oligopeptide-binding protein"/>
    <property type="match status" value="1"/>
</dbReference>
<keyword evidence="8" id="KW-0653">Protein transport</keyword>
<dbReference type="SUPFAM" id="SSF53850">
    <property type="entry name" value="Periplasmic binding protein-like II"/>
    <property type="match status" value="1"/>
</dbReference>
<dbReference type="EMBL" id="JANCLT010000005">
    <property type="protein sequence ID" value="MCP8969154.1"/>
    <property type="molecule type" value="Genomic_DNA"/>
</dbReference>
<feature type="signal peptide" evidence="14">
    <location>
        <begin position="1"/>
        <end position="20"/>
    </location>
</feature>
<dbReference type="AlphaFoldDB" id="A0AA41X9G5"/>
<gene>
    <name evidence="16" type="ORF">NK662_11440</name>
</gene>
<evidence type="ECO:0000256" key="13">
    <source>
        <dbReference type="ARBA" id="ARBA00072558"/>
    </source>
</evidence>
<comment type="subunit">
    <text evidence="12">The complex is composed of two ATP-binding proteins (OppD and OppF), two transmembrane proteins (OppB and OppC) and a solute-binding protein (OppA).</text>
</comment>
<dbReference type="Proteomes" id="UP001156102">
    <property type="component" value="Unassembled WGS sequence"/>
</dbReference>
<dbReference type="Gene3D" id="3.10.105.10">
    <property type="entry name" value="Dipeptide-binding Protein, Domain 3"/>
    <property type="match status" value="1"/>
</dbReference>
<dbReference type="Pfam" id="PF00496">
    <property type="entry name" value="SBP_bac_5"/>
    <property type="match status" value="1"/>
</dbReference>
<evidence type="ECO:0000256" key="1">
    <source>
        <dbReference type="ARBA" id="ARBA00004193"/>
    </source>
</evidence>
<keyword evidence="5 14" id="KW-0732">Signal</keyword>
<dbReference type="InterPro" id="IPR000914">
    <property type="entry name" value="SBP_5_dom"/>
</dbReference>
<evidence type="ECO:0000256" key="3">
    <source>
        <dbReference type="ARBA" id="ARBA00005695"/>
    </source>
</evidence>
<dbReference type="FunFam" id="3.10.105.10:FF:000001">
    <property type="entry name" value="Oligopeptide ABC transporter, oligopeptide-binding protein"/>
    <property type="match status" value="1"/>
</dbReference>
<accession>A0AA41X9G5</accession>
<evidence type="ECO:0000256" key="9">
    <source>
        <dbReference type="ARBA" id="ARBA00023139"/>
    </source>
</evidence>
<evidence type="ECO:0000256" key="11">
    <source>
        <dbReference type="ARBA" id="ARBA00023288"/>
    </source>
</evidence>
<keyword evidence="17" id="KW-1185">Reference proteome</keyword>
<keyword evidence="10" id="KW-1015">Disulfide bond</keyword>
<dbReference type="GO" id="GO:0030288">
    <property type="term" value="C:outer membrane-bounded periplasmic space"/>
    <property type="evidence" value="ECO:0007669"/>
    <property type="project" value="UniProtKB-ARBA"/>
</dbReference>
<evidence type="ECO:0000256" key="2">
    <source>
        <dbReference type="ARBA" id="ARBA00004418"/>
    </source>
</evidence>
<dbReference type="PANTHER" id="PTHR30290:SF10">
    <property type="entry name" value="PERIPLASMIC OLIGOPEPTIDE-BINDING PROTEIN-RELATED"/>
    <property type="match status" value="1"/>
</dbReference>
<evidence type="ECO:0000256" key="10">
    <source>
        <dbReference type="ARBA" id="ARBA00023157"/>
    </source>
</evidence>
<evidence type="ECO:0000313" key="16">
    <source>
        <dbReference type="EMBL" id="MCP8969154.1"/>
    </source>
</evidence>
<comment type="similarity">
    <text evidence="3">Belongs to the bacterial solute-binding protein 5 family.</text>
</comment>
<dbReference type="InterPro" id="IPR023765">
    <property type="entry name" value="SBP_5_CS"/>
</dbReference>
<evidence type="ECO:0000313" key="17">
    <source>
        <dbReference type="Proteomes" id="UP001156102"/>
    </source>
</evidence>
<dbReference type="GO" id="GO:0015833">
    <property type="term" value="P:peptide transport"/>
    <property type="evidence" value="ECO:0007669"/>
    <property type="project" value="UniProtKB-KW"/>
</dbReference>
<dbReference type="PROSITE" id="PS01040">
    <property type="entry name" value="SBP_BACTERIAL_5"/>
    <property type="match status" value="1"/>
</dbReference>
<keyword evidence="4" id="KW-0813">Transport</keyword>
<evidence type="ECO:0000256" key="7">
    <source>
        <dbReference type="ARBA" id="ARBA00022856"/>
    </source>
</evidence>
<evidence type="ECO:0000256" key="5">
    <source>
        <dbReference type="ARBA" id="ARBA00022729"/>
    </source>
</evidence>
<dbReference type="PANTHER" id="PTHR30290">
    <property type="entry name" value="PERIPLASMIC BINDING COMPONENT OF ABC TRANSPORTER"/>
    <property type="match status" value="1"/>
</dbReference>
<evidence type="ECO:0000256" key="14">
    <source>
        <dbReference type="SAM" id="SignalP"/>
    </source>
</evidence>
<sequence length="560" mass="62623">MNKKLTAVVAPVLVASLALSACGNKTDNNASQKSGTDKKEEKLAAKQVLNLLDTSEIPSMDSTKATDQVSFIVMNNVMEGLYRLGPDQKPTPGVAESFTKSDDGKTYTFKLRKDAKWSNGDPVTAKDFVYSWQRAVDPATAAEYSYIMFDVKNAQAINEKKMPVDQLGVKAVDDYTLEVQLENPVPYFVELTSFATFYPLNEKFVKAQGDKFGLEASTTLYNGPFVLSDWKHEQGWQYKKNDNYWDNKTVKLSEINVSVVKEVATGVNLYEAKDVDRVGLSAEFVDKYKSAPEFKTAKDVSVYFLRLNQSRGGKQTALSNLKARQALSMAYDKDALVSVILNNGSVPANYLVPSDFVKGADGKDFRKANGDMNKFDAAKAKKLWEEAKKELGQDKVTLELLNYDSDSAKKIGEYLKEQLEKNLPGLTVSIKQQPFKQKLDLETKGDYDFSFAGWGPDYPDPMTFLDMFITGGAHNQMGYSNKEYDKLIADGKGPLLTDQKKRLEELAKAEKVLFDDAAIAPIYQRGTSYLERPYVKGIVDHNFGGDYSYKWAYVTEHDSK</sequence>
<dbReference type="RefSeq" id="WP_254759067.1">
    <property type="nucleotide sequence ID" value="NZ_JANCLT010000005.1"/>
</dbReference>
<reference evidence="16" key="1">
    <citation type="submission" date="2022-07" db="EMBL/GenBank/DDBJ databases">
        <authorList>
            <person name="Li W.-J."/>
            <person name="Deng Q.-Q."/>
        </authorList>
    </citation>
    <scope>NUCLEOTIDE SEQUENCE</scope>
    <source>
        <strain evidence="16">SYSU M60031</strain>
    </source>
</reference>
<dbReference type="InterPro" id="IPR030678">
    <property type="entry name" value="Peptide/Ni-bd"/>
</dbReference>
<comment type="caution">
    <text evidence="16">The sequence shown here is derived from an EMBL/GenBank/DDBJ whole genome shotgun (WGS) entry which is preliminary data.</text>
</comment>
<dbReference type="GO" id="GO:1904680">
    <property type="term" value="F:peptide transmembrane transporter activity"/>
    <property type="evidence" value="ECO:0007669"/>
    <property type="project" value="TreeGrafter"/>
</dbReference>
<dbReference type="Gene3D" id="3.90.76.10">
    <property type="entry name" value="Dipeptide-binding Protein, Domain 1"/>
    <property type="match status" value="1"/>
</dbReference>
<dbReference type="GO" id="GO:0015031">
    <property type="term" value="P:protein transport"/>
    <property type="evidence" value="ECO:0007669"/>
    <property type="project" value="UniProtKB-KW"/>
</dbReference>
<comment type="subcellular location">
    <subcellularLocation>
        <location evidence="1">Cell membrane</location>
        <topology evidence="1">Lipid-anchor</topology>
    </subcellularLocation>
    <subcellularLocation>
        <location evidence="2">Periplasm</location>
    </subcellularLocation>
</comment>
<organism evidence="16 17">
    <name type="scientific">Ectobacillus ponti</name>
    <dbReference type="NCBI Taxonomy" id="2961894"/>
    <lineage>
        <taxon>Bacteria</taxon>
        <taxon>Bacillati</taxon>
        <taxon>Bacillota</taxon>
        <taxon>Bacilli</taxon>
        <taxon>Bacillales</taxon>
        <taxon>Bacillaceae</taxon>
        <taxon>Ectobacillus</taxon>
    </lineage>
</organism>
<evidence type="ECO:0000256" key="12">
    <source>
        <dbReference type="ARBA" id="ARBA00063980"/>
    </source>
</evidence>
<name>A0AA41X9G5_9BACI</name>
<evidence type="ECO:0000256" key="6">
    <source>
        <dbReference type="ARBA" id="ARBA00022764"/>
    </source>
</evidence>
<evidence type="ECO:0000256" key="8">
    <source>
        <dbReference type="ARBA" id="ARBA00022927"/>
    </source>
</evidence>
<dbReference type="Gene3D" id="3.40.190.10">
    <property type="entry name" value="Periplasmic binding protein-like II"/>
    <property type="match status" value="1"/>
</dbReference>
<dbReference type="GO" id="GO:0043190">
    <property type="term" value="C:ATP-binding cassette (ABC) transporter complex"/>
    <property type="evidence" value="ECO:0007669"/>
    <property type="project" value="InterPro"/>
</dbReference>
<feature type="chain" id="PRO_5041253338" description="Periplasmic oligopeptide-binding protein OppA" evidence="14">
    <location>
        <begin position="21"/>
        <end position="560"/>
    </location>
</feature>
<keyword evidence="9" id="KW-0564">Palmitate</keyword>
<protein>
    <recommendedName>
        <fullName evidence="13">Periplasmic oligopeptide-binding protein OppA</fullName>
    </recommendedName>
</protein>
<keyword evidence="6" id="KW-0574">Periplasm</keyword>
<keyword evidence="11" id="KW-0449">Lipoprotein</keyword>
<evidence type="ECO:0000259" key="15">
    <source>
        <dbReference type="Pfam" id="PF00496"/>
    </source>
</evidence>